<dbReference type="AlphaFoldDB" id="A0A939T6I6"/>
<name>A0A939T6I6_9ACTN</name>
<comment type="caution">
    <text evidence="3">The sequence shown here is derived from an EMBL/GenBank/DDBJ whole genome shotgun (WGS) entry which is preliminary data.</text>
</comment>
<dbReference type="PIRSF" id="PIRSF029171">
    <property type="entry name" value="Esterase_LipA"/>
    <property type="match status" value="1"/>
</dbReference>
<dbReference type="Pfam" id="PF03583">
    <property type="entry name" value="LIP"/>
    <property type="match status" value="1"/>
</dbReference>
<dbReference type="SUPFAM" id="SSF53474">
    <property type="entry name" value="alpha/beta-Hydrolases"/>
    <property type="match status" value="1"/>
</dbReference>
<dbReference type="InterPro" id="IPR005152">
    <property type="entry name" value="Lipase_secreted"/>
</dbReference>
<evidence type="ECO:0000256" key="2">
    <source>
        <dbReference type="SAM" id="SignalP"/>
    </source>
</evidence>
<proteinExistence type="predicted"/>
<organism evidence="3 4">
    <name type="scientific">Actinomadura barringtoniae</name>
    <dbReference type="NCBI Taxonomy" id="1427535"/>
    <lineage>
        <taxon>Bacteria</taxon>
        <taxon>Bacillati</taxon>
        <taxon>Actinomycetota</taxon>
        <taxon>Actinomycetes</taxon>
        <taxon>Streptosporangiales</taxon>
        <taxon>Thermomonosporaceae</taxon>
        <taxon>Actinomadura</taxon>
    </lineage>
</organism>
<gene>
    <name evidence="3" type="ORF">J4573_33215</name>
</gene>
<dbReference type="Gene3D" id="3.40.50.1820">
    <property type="entry name" value="alpha/beta hydrolase"/>
    <property type="match status" value="1"/>
</dbReference>
<evidence type="ECO:0000256" key="1">
    <source>
        <dbReference type="SAM" id="MobiDB-lite"/>
    </source>
</evidence>
<dbReference type="GO" id="GO:0004806">
    <property type="term" value="F:triacylglycerol lipase activity"/>
    <property type="evidence" value="ECO:0007669"/>
    <property type="project" value="InterPro"/>
</dbReference>
<feature type="compositionally biased region" description="Low complexity" evidence="1">
    <location>
        <begin position="29"/>
        <end position="55"/>
    </location>
</feature>
<feature type="chain" id="PRO_5037810577" evidence="2">
    <location>
        <begin position="30"/>
        <end position="499"/>
    </location>
</feature>
<dbReference type="PANTHER" id="PTHR34853:SF1">
    <property type="entry name" value="LIPASE 5"/>
    <property type="match status" value="1"/>
</dbReference>
<dbReference type="Gene3D" id="1.10.260.130">
    <property type="match status" value="1"/>
</dbReference>
<dbReference type="EMBL" id="JAGEOJ010000015">
    <property type="protein sequence ID" value="MBO2451988.1"/>
    <property type="molecule type" value="Genomic_DNA"/>
</dbReference>
<feature type="signal peptide" evidence="2">
    <location>
        <begin position="1"/>
        <end position="29"/>
    </location>
</feature>
<sequence length="499" mass="52604">MIRRTWRSLAAGLALTTAVGLTAAAPAQAAPQQTAPQQTAPQQASPQQASAAAPTPDKDPFYQPPAGYETKAPGTVLRSRPGSLALFSLFKEKVKAWQVLYRSTDAQGDAMATAALVLVPENVPSPAKDRPLVSYQVAEDSLALKCAPSYQMQSGVFPDNPVVQAEVLLVNGLLKNGWAVVVPDHEGPKSAYAAGILAGHATLDSIRAAESLPEAGLTKNAPVGMMGYSGGSIATGWAAELQPSYAPDLNIKAVAEGGVGADLDAAVRNINGGPFGGYALGGALGVGRAHPELGNYIDSILNDEGKDLAKRLGDSCNSMIVLQGLFKDINKLSTKPNPFDDPIPRKVMALNKMGHQTPTAPMFIFHSVNDELLPVKPVDDLVKTYCANGASVSYNRDQLSEHITLVATGAPLELAWMQDRLSGKPAQQGCTTKTYTSMALDPSVPKILQDYLQGISKLFYSFCSSSVPRSSPPSWRVTSGAPWASGVPCTSVAPWPESW</sequence>
<protein>
    <submittedName>
        <fullName evidence="3">Triacylglycerol lipase</fullName>
    </submittedName>
</protein>
<dbReference type="InterPro" id="IPR029058">
    <property type="entry name" value="AB_hydrolase_fold"/>
</dbReference>
<keyword evidence="4" id="KW-1185">Reference proteome</keyword>
<reference evidence="3" key="1">
    <citation type="submission" date="2021-03" db="EMBL/GenBank/DDBJ databases">
        <authorList>
            <person name="Kanchanasin P."/>
            <person name="Saeng-In P."/>
            <person name="Phongsopitanun W."/>
            <person name="Yuki M."/>
            <person name="Kudo T."/>
            <person name="Ohkuma M."/>
            <person name="Tanasupawat S."/>
        </authorList>
    </citation>
    <scope>NUCLEOTIDE SEQUENCE</scope>
    <source>
        <strain evidence="3">GKU 128</strain>
    </source>
</reference>
<dbReference type="GO" id="GO:0016042">
    <property type="term" value="P:lipid catabolic process"/>
    <property type="evidence" value="ECO:0007669"/>
    <property type="project" value="InterPro"/>
</dbReference>
<dbReference type="RefSeq" id="WP_208259900.1">
    <property type="nucleotide sequence ID" value="NZ_JAGEOJ010000015.1"/>
</dbReference>
<feature type="region of interest" description="Disordered" evidence="1">
    <location>
        <begin position="29"/>
        <end position="74"/>
    </location>
</feature>
<accession>A0A939T6I6</accession>
<dbReference type="Proteomes" id="UP000669179">
    <property type="component" value="Unassembled WGS sequence"/>
</dbReference>
<dbReference type="PANTHER" id="PTHR34853">
    <property type="match status" value="1"/>
</dbReference>
<evidence type="ECO:0000313" key="3">
    <source>
        <dbReference type="EMBL" id="MBO2451988.1"/>
    </source>
</evidence>
<keyword evidence="2" id="KW-0732">Signal</keyword>
<evidence type="ECO:0000313" key="4">
    <source>
        <dbReference type="Proteomes" id="UP000669179"/>
    </source>
</evidence>